<gene>
    <name evidence="4" type="ORF">BCR41DRAFT_137047</name>
</gene>
<keyword evidence="1" id="KW-0238">DNA-binding</keyword>
<dbReference type="SMART" id="SM00398">
    <property type="entry name" value="HMG"/>
    <property type="match status" value="1"/>
</dbReference>
<keyword evidence="1" id="KW-0539">Nucleus</keyword>
<feature type="domain" description="HMG box" evidence="3">
    <location>
        <begin position="97"/>
        <end position="180"/>
    </location>
</feature>
<sequence length="221" mass="24499">MAPLRPPLVTAVEFESRTPSNCASGPPGGSASAQHIAIHQSERATTDLLDKPPSSSSSSSYSSSSSSSRTPSPPLSAPLRELYIKQYNNSSDGVMQGKRPKNAFFLYKEDHSKEVKKNSPVKMSGAELVSELARLWNGEPESTRRQYNALAERNMAESQVYPPYSCGNRKRREKEKEKEREKKKKKTKTKTKGKAKAAKGKEKDKKDYDGNNNNDNSAFLL</sequence>
<dbReference type="Pfam" id="PF00505">
    <property type="entry name" value="HMG_box"/>
    <property type="match status" value="1"/>
</dbReference>
<feature type="compositionally biased region" description="Basic residues" evidence="2">
    <location>
        <begin position="181"/>
        <end position="198"/>
    </location>
</feature>
<proteinExistence type="predicted"/>
<feature type="compositionally biased region" description="Basic and acidic residues" evidence="2">
    <location>
        <begin position="199"/>
        <end position="209"/>
    </location>
</feature>
<dbReference type="GO" id="GO:0003677">
    <property type="term" value="F:DNA binding"/>
    <property type="evidence" value="ECO:0007669"/>
    <property type="project" value="UniProtKB-UniRule"/>
</dbReference>
<dbReference type="EMBL" id="MCFF01000034">
    <property type="protein sequence ID" value="ORZ09319.1"/>
    <property type="molecule type" value="Genomic_DNA"/>
</dbReference>
<evidence type="ECO:0000259" key="3">
    <source>
        <dbReference type="PROSITE" id="PS50118"/>
    </source>
</evidence>
<protein>
    <recommendedName>
        <fullName evidence="3">HMG box domain-containing protein</fullName>
    </recommendedName>
</protein>
<dbReference type="RefSeq" id="XP_021878772.1">
    <property type="nucleotide sequence ID" value="XM_022019514.1"/>
</dbReference>
<feature type="compositionally biased region" description="Low complexity" evidence="2">
    <location>
        <begin position="52"/>
        <end position="70"/>
    </location>
</feature>
<dbReference type="AlphaFoldDB" id="A0A1Y2GFA2"/>
<dbReference type="Proteomes" id="UP000193648">
    <property type="component" value="Unassembled WGS sequence"/>
</dbReference>
<feature type="compositionally biased region" description="Polar residues" evidence="2">
    <location>
        <begin position="210"/>
        <end position="221"/>
    </location>
</feature>
<reference evidence="4 5" key="1">
    <citation type="submission" date="2016-07" db="EMBL/GenBank/DDBJ databases">
        <title>Pervasive Adenine N6-methylation of Active Genes in Fungi.</title>
        <authorList>
            <consortium name="DOE Joint Genome Institute"/>
            <person name="Mondo S.J."/>
            <person name="Dannebaum R.O."/>
            <person name="Kuo R.C."/>
            <person name="Labutti K."/>
            <person name="Haridas S."/>
            <person name="Kuo A."/>
            <person name="Salamov A."/>
            <person name="Ahrendt S.R."/>
            <person name="Lipzen A."/>
            <person name="Sullivan W."/>
            <person name="Andreopoulos W.B."/>
            <person name="Clum A."/>
            <person name="Lindquist E."/>
            <person name="Daum C."/>
            <person name="Ramamoorthy G.K."/>
            <person name="Gryganskyi A."/>
            <person name="Culley D."/>
            <person name="Magnuson J.K."/>
            <person name="James T.Y."/>
            <person name="O'Malley M.A."/>
            <person name="Stajich J.E."/>
            <person name="Spatafora J.W."/>
            <person name="Visel A."/>
            <person name="Grigoriev I.V."/>
        </authorList>
    </citation>
    <scope>NUCLEOTIDE SEQUENCE [LARGE SCALE GENOMIC DNA]</scope>
    <source>
        <strain evidence="4 5">NRRL 3116</strain>
    </source>
</reference>
<dbReference type="PROSITE" id="PS50118">
    <property type="entry name" value="HMG_BOX_2"/>
    <property type="match status" value="1"/>
</dbReference>
<accession>A0A1Y2GFA2</accession>
<name>A0A1Y2GFA2_9FUNG</name>
<dbReference type="GO" id="GO:0005634">
    <property type="term" value="C:nucleus"/>
    <property type="evidence" value="ECO:0007669"/>
    <property type="project" value="UniProtKB-UniRule"/>
</dbReference>
<dbReference type="InterPro" id="IPR036910">
    <property type="entry name" value="HMG_box_dom_sf"/>
</dbReference>
<dbReference type="InterPro" id="IPR009071">
    <property type="entry name" value="HMG_box_dom"/>
</dbReference>
<keyword evidence="5" id="KW-1185">Reference proteome</keyword>
<dbReference type="GeneID" id="33561359"/>
<feature type="region of interest" description="Disordered" evidence="2">
    <location>
        <begin position="15"/>
        <end position="79"/>
    </location>
</feature>
<evidence type="ECO:0000313" key="5">
    <source>
        <dbReference type="Proteomes" id="UP000193648"/>
    </source>
</evidence>
<comment type="caution">
    <text evidence="4">The sequence shown here is derived from an EMBL/GenBank/DDBJ whole genome shotgun (WGS) entry which is preliminary data.</text>
</comment>
<feature type="compositionally biased region" description="Basic and acidic residues" evidence="2">
    <location>
        <begin position="40"/>
        <end position="50"/>
    </location>
</feature>
<dbReference type="InParanoid" id="A0A1Y2GFA2"/>
<dbReference type="Gene3D" id="1.10.30.10">
    <property type="entry name" value="High mobility group box domain"/>
    <property type="match status" value="1"/>
</dbReference>
<evidence type="ECO:0000256" key="2">
    <source>
        <dbReference type="SAM" id="MobiDB-lite"/>
    </source>
</evidence>
<feature type="DNA-binding region" description="HMG box" evidence="1">
    <location>
        <begin position="97"/>
        <end position="180"/>
    </location>
</feature>
<feature type="region of interest" description="Disordered" evidence="2">
    <location>
        <begin position="152"/>
        <end position="221"/>
    </location>
</feature>
<evidence type="ECO:0000313" key="4">
    <source>
        <dbReference type="EMBL" id="ORZ09319.1"/>
    </source>
</evidence>
<evidence type="ECO:0000256" key="1">
    <source>
        <dbReference type="PROSITE-ProRule" id="PRU00267"/>
    </source>
</evidence>
<dbReference type="SUPFAM" id="SSF47095">
    <property type="entry name" value="HMG-box"/>
    <property type="match status" value="1"/>
</dbReference>
<organism evidence="4 5">
    <name type="scientific">Lobosporangium transversale</name>
    <dbReference type="NCBI Taxonomy" id="64571"/>
    <lineage>
        <taxon>Eukaryota</taxon>
        <taxon>Fungi</taxon>
        <taxon>Fungi incertae sedis</taxon>
        <taxon>Mucoromycota</taxon>
        <taxon>Mortierellomycotina</taxon>
        <taxon>Mortierellomycetes</taxon>
        <taxon>Mortierellales</taxon>
        <taxon>Mortierellaceae</taxon>
        <taxon>Lobosporangium</taxon>
    </lineage>
</organism>